<dbReference type="RefSeq" id="WP_070167814.1">
    <property type="nucleotide sequence ID" value="NZ_CP118259.1"/>
</dbReference>
<protein>
    <submittedName>
        <fullName evidence="1">Uncharacterized protein</fullName>
    </submittedName>
</protein>
<dbReference type="EMBL" id="MBEV02000006">
    <property type="protein sequence ID" value="MUP05677.1"/>
    <property type="molecule type" value="Genomic_DNA"/>
</dbReference>
<proteinExistence type="predicted"/>
<name>A0ABD6GHL7_AGRVI</name>
<dbReference type="AlphaFoldDB" id="A0ABD6GHL7"/>
<gene>
    <name evidence="1" type="ORF">BBI04_012785</name>
</gene>
<reference evidence="1 2" key="1">
    <citation type="submission" date="2019-11" db="EMBL/GenBank/DDBJ databases">
        <title>Whole-genome sequencing of Allorhizobium vitis.</title>
        <authorList>
            <person name="Gan H.M."/>
            <person name="Savka M.A."/>
        </authorList>
    </citation>
    <scope>NUCLEOTIDE SEQUENCE [LARGE SCALE GENOMIC DNA]</scope>
    <source>
        <strain evidence="1 2">AB4</strain>
    </source>
</reference>
<comment type="caution">
    <text evidence="1">The sequence shown here is derived from an EMBL/GenBank/DDBJ whole genome shotgun (WGS) entry which is preliminary data.</text>
</comment>
<organism evidence="1 2">
    <name type="scientific">Agrobacterium vitis</name>
    <name type="common">Rhizobium vitis</name>
    <dbReference type="NCBI Taxonomy" id="373"/>
    <lineage>
        <taxon>Bacteria</taxon>
        <taxon>Pseudomonadati</taxon>
        <taxon>Pseudomonadota</taxon>
        <taxon>Alphaproteobacteria</taxon>
        <taxon>Hyphomicrobiales</taxon>
        <taxon>Rhizobiaceae</taxon>
        <taxon>Rhizobium/Agrobacterium group</taxon>
        <taxon>Agrobacterium</taxon>
    </lineage>
</organism>
<sequence>MILTVEQQKSDPGEIAICFDDDGLEFLLKKLSFLKNNDGHLHLMTCSWGGNELTEIRQGSDDYALVDSLRLVKLR</sequence>
<evidence type="ECO:0000313" key="2">
    <source>
        <dbReference type="Proteomes" id="UP000175993"/>
    </source>
</evidence>
<evidence type="ECO:0000313" key="1">
    <source>
        <dbReference type="EMBL" id="MUP05677.1"/>
    </source>
</evidence>
<accession>A0ABD6GHL7</accession>
<dbReference type="Proteomes" id="UP000175993">
    <property type="component" value="Unassembled WGS sequence"/>
</dbReference>